<comment type="similarity">
    <text evidence="2">Belongs to the Rho GDI family.</text>
</comment>
<dbReference type="Pfam" id="PF02115">
    <property type="entry name" value="Rho_GDI"/>
    <property type="match status" value="1"/>
</dbReference>
<feature type="compositionally biased region" description="Basic and acidic residues" evidence="4">
    <location>
        <begin position="13"/>
        <end position="26"/>
    </location>
</feature>
<evidence type="ECO:0000256" key="2">
    <source>
        <dbReference type="ARBA" id="ARBA00009758"/>
    </source>
</evidence>
<evidence type="ECO:0000256" key="3">
    <source>
        <dbReference type="ARBA" id="ARBA00022490"/>
    </source>
</evidence>
<dbReference type="OrthoDB" id="1683373at2759"/>
<dbReference type="Gene3D" id="2.70.50.30">
    <property type="entry name" value="Coagulation Factor XIII, subunit A, domain 1"/>
    <property type="match status" value="1"/>
</dbReference>
<dbReference type="AlphaFoldDB" id="A0A0C2M8C5"/>
<dbReference type="PANTHER" id="PTHR10980:SF3">
    <property type="entry name" value="LD16419P"/>
    <property type="match status" value="1"/>
</dbReference>
<dbReference type="PANTHER" id="PTHR10980">
    <property type="entry name" value="RHO GDP-DISSOCIATION INHIBITOR"/>
    <property type="match status" value="1"/>
</dbReference>
<dbReference type="GO" id="GO:0007266">
    <property type="term" value="P:Rho protein signal transduction"/>
    <property type="evidence" value="ECO:0007669"/>
    <property type="project" value="InterPro"/>
</dbReference>
<keyword evidence="6" id="KW-1185">Reference proteome</keyword>
<gene>
    <name evidence="5" type="ORF">RF11_03948</name>
</gene>
<accession>A0A0C2M8C5</accession>
<evidence type="ECO:0000313" key="6">
    <source>
        <dbReference type="Proteomes" id="UP000031668"/>
    </source>
</evidence>
<dbReference type="InterPro" id="IPR014756">
    <property type="entry name" value="Ig_E-set"/>
</dbReference>
<keyword evidence="3" id="KW-0963">Cytoplasm</keyword>
<name>A0A0C2M8C5_THEKT</name>
<evidence type="ECO:0000256" key="1">
    <source>
        <dbReference type="ARBA" id="ARBA00004496"/>
    </source>
</evidence>
<feature type="region of interest" description="Disordered" evidence="4">
    <location>
        <begin position="1"/>
        <end position="26"/>
    </location>
</feature>
<dbReference type="GO" id="GO:0016020">
    <property type="term" value="C:membrane"/>
    <property type="evidence" value="ECO:0007669"/>
    <property type="project" value="TreeGrafter"/>
</dbReference>
<comment type="caution">
    <text evidence="5">The sequence shown here is derived from an EMBL/GenBank/DDBJ whole genome shotgun (WGS) entry which is preliminary data.</text>
</comment>
<reference evidence="5 6" key="1">
    <citation type="journal article" date="2014" name="Genome Biol. Evol.">
        <title>The genome of the myxosporean Thelohanellus kitauei shows adaptations to nutrient acquisition within its fish host.</title>
        <authorList>
            <person name="Yang Y."/>
            <person name="Xiong J."/>
            <person name="Zhou Z."/>
            <person name="Huo F."/>
            <person name="Miao W."/>
            <person name="Ran C."/>
            <person name="Liu Y."/>
            <person name="Zhang J."/>
            <person name="Feng J."/>
            <person name="Wang M."/>
            <person name="Wang M."/>
            <person name="Wang L."/>
            <person name="Yao B."/>
        </authorList>
    </citation>
    <scope>NUCLEOTIDE SEQUENCE [LARGE SCALE GENOMIC DNA]</scope>
    <source>
        <strain evidence="5">Wuqing</strain>
    </source>
</reference>
<dbReference type="GO" id="GO:0005094">
    <property type="term" value="F:Rho GDP-dissociation inhibitor activity"/>
    <property type="evidence" value="ECO:0007669"/>
    <property type="project" value="InterPro"/>
</dbReference>
<dbReference type="InterPro" id="IPR024792">
    <property type="entry name" value="RhoGDI_dom_sf"/>
</dbReference>
<comment type="subcellular location">
    <subcellularLocation>
        <location evidence="1">Cytoplasm</location>
    </subcellularLocation>
</comment>
<organism evidence="5 6">
    <name type="scientific">Thelohanellus kitauei</name>
    <name type="common">Myxosporean</name>
    <dbReference type="NCBI Taxonomy" id="669202"/>
    <lineage>
        <taxon>Eukaryota</taxon>
        <taxon>Metazoa</taxon>
        <taxon>Cnidaria</taxon>
        <taxon>Myxozoa</taxon>
        <taxon>Myxosporea</taxon>
        <taxon>Bivalvulida</taxon>
        <taxon>Platysporina</taxon>
        <taxon>Myxobolidae</taxon>
        <taxon>Thelohanellus</taxon>
    </lineage>
</organism>
<sequence>MSQEPVDVDSDTDERSVEFKAPPEKPISEIMEADKEDQALMNYKKTLIGDPERCGAELKLDIIKLTVETKSGRVIEYPINATITPKDKGKVIEIDESQELPEGCEFRAYMHFKVDRGMVFSLKCHQTVKRMGIKVMGQNIMVGSYRADDAINKAGLGDEISIASGMTNRGNYTVTFDLQDLDKKIELKIVTKLKVVTASSLAKKEAQ</sequence>
<dbReference type="SUPFAM" id="SSF81296">
    <property type="entry name" value="E set domains"/>
    <property type="match status" value="1"/>
</dbReference>
<evidence type="ECO:0000313" key="5">
    <source>
        <dbReference type="EMBL" id="KII63245.1"/>
    </source>
</evidence>
<protein>
    <submittedName>
        <fullName evidence="5">Putative rho GDP-dissociation inhibitor</fullName>
    </submittedName>
</protein>
<dbReference type="EMBL" id="JWZT01004756">
    <property type="protein sequence ID" value="KII63245.1"/>
    <property type="molecule type" value="Genomic_DNA"/>
</dbReference>
<dbReference type="Proteomes" id="UP000031668">
    <property type="component" value="Unassembled WGS sequence"/>
</dbReference>
<feature type="compositionally biased region" description="Acidic residues" evidence="4">
    <location>
        <begin position="1"/>
        <end position="12"/>
    </location>
</feature>
<dbReference type="InterPro" id="IPR000406">
    <property type="entry name" value="Rho_GDI"/>
</dbReference>
<dbReference type="GO" id="GO:0005829">
    <property type="term" value="C:cytosol"/>
    <property type="evidence" value="ECO:0007669"/>
    <property type="project" value="TreeGrafter"/>
</dbReference>
<dbReference type="OMA" id="KRCYMEL"/>
<proteinExistence type="inferred from homology"/>
<evidence type="ECO:0000256" key="4">
    <source>
        <dbReference type="SAM" id="MobiDB-lite"/>
    </source>
</evidence>